<evidence type="ECO:0000313" key="1">
    <source>
        <dbReference type="EMBL" id="KAK4884881.1"/>
    </source>
</evidence>
<sequence>MRVTLHDDGEMYQMLNNHLFNDIEDGDDDVEKVETYRRPLLPFTCTFPLYGVLRDFEYVTYCTRTSKNKERSAEKITE</sequence>
<name>A0AAN7SCK9_9COLE</name>
<protein>
    <submittedName>
        <fullName evidence="1">Uncharacterized protein</fullName>
    </submittedName>
</protein>
<proteinExistence type="predicted"/>
<comment type="caution">
    <text evidence="1">The sequence shown here is derived from an EMBL/GenBank/DDBJ whole genome shotgun (WGS) entry which is preliminary data.</text>
</comment>
<evidence type="ECO:0000313" key="2">
    <source>
        <dbReference type="Proteomes" id="UP001353858"/>
    </source>
</evidence>
<organism evidence="1 2">
    <name type="scientific">Aquatica leii</name>
    <dbReference type="NCBI Taxonomy" id="1421715"/>
    <lineage>
        <taxon>Eukaryota</taxon>
        <taxon>Metazoa</taxon>
        <taxon>Ecdysozoa</taxon>
        <taxon>Arthropoda</taxon>
        <taxon>Hexapoda</taxon>
        <taxon>Insecta</taxon>
        <taxon>Pterygota</taxon>
        <taxon>Neoptera</taxon>
        <taxon>Endopterygota</taxon>
        <taxon>Coleoptera</taxon>
        <taxon>Polyphaga</taxon>
        <taxon>Elateriformia</taxon>
        <taxon>Elateroidea</taxon>
        <taxon>Lampyridae</taxon>
        <taxon>Luciolinae</taxon>
        <taxon>Aquatica</taxon>
    </lineage>
</organism>
<gene>
    <name evidence="1" type="ORF">RN001_001152</name>
</gene>
<dbReference type="EMBL" id="JARPUR010000001">
    <property type="protein sequence ID" value="KAK4884881.1"/>
    <property type="molecule type" value="Genomic_DNA"/>
</dbReference>
<dbReference type="Proteomes" id="UP001353858">
    <property type="component" value="Unassembled WGS sequence"/>
</dbReference>
<reference evidence="2" key="1">
    <citation type="submission" date="2023-01" db="EMBL/GenBank/DDBJ databases">
        <title>Key to firefly adult light organ development and bioluminescence: homeobox transcription factors regulate luciferase expression and transportation to peroxisome.</title>
        <authorList>
            <person name="Fu X."/>
        </authorList>
    </citation>
    <scope>NUCLEOTIDE SEQUENCE [LARGE SCALE GENOMIC DNA]</scope>
</reference>
<keyword evidence="2" id="KW-1185">Reference proteome</keyword>
<dbReference type="AlphaFoldDB" id="A0AAN7SCK9"/>
<accession>A0AAN7SCK9</accession>